<dbReference type="InterPro" id="IPR003959">
    <property type="entry name" value="ATPase_AAA_core"/>
</dbReference>
<dbReference type="CDD" id="cd18139">
    <property type="entry name" value="HLD_clamp_RarA"/>
    <property type="match status" value="1"/>
</dbReference>
<dbReference type="Pfam" id="PF16193">
    <property type="entry name" value="AAA_assoc_2"/>
    <property type="match status" value="1"/>
</dbReference>
<dbReference type="Gene3D" id="1.20.272.10">
    <property type="match status" value="1"/>
</dbReference>
<dbReference type="Pfam" id="PF00004">
    <property type="entry name" value="AAA"/>
    <property type="match status" value="1"/>
</dbReference>
<dbReference type="PRINTS" id="PR00830">
    <property type="entry name" value="ENDOLAPTASE"/>
</dbReference>
<dbReference type="InterPro" id="IPR032423">
    <property type="entry name" value="AAA_assoc_2"/>
</dbReference>
<keyword evidence="2" id="KW-0547">Nucleotide-binding</keyword>
<reference evidence="5 6" key="1">
    <citation type="submission" date="2016-08" db="EMBL/GenBank/DDBJ databases">
        <title>Complete genome sequence of Spiroplasma helicoides TABS-2 (DSM 22551).</title>
        <authorList>
            <person name="Shen W.-Y."/>
            <person name="Lo W.-S."/>
            <person name="Lai Y.-C."/>
            <person name="Kuo C.-H."/>
        </authorList>
    </citation>
    <scope>NUCLEOTIDE SEQUENCE [LARGE SCALE GENOMIC DNA]</scope>
    <source>
        <strain evidence="5 6">TABS-2</strain>
    </source>
</reference>
<evidence type="ECO:0000256" key="3">
    <source>
        <dbReference type="ARBA" id="ARBA00022840"/>
    </source>
</evidence>
<proteinExistence type="inferred from homology"/>
<evidence type="ECO:0000259" key="4">
    <source>
        <dbReference type="SMART" id="SM00382"/>
    </source>
</evidence>
<dbReference type="SUPFAM" id="SSF52540">
    <property type="entry name" value="P-loop containing nucleoside triphosphate hydrolases"/>
    <property type="match status" value="1"/>
</dbReference>
<dbReference type="Proteomes" id="UP000094378">
    <property type="component" value="Chromosome"/>
</dbReference>
<dbReference type="EMBL" id="CP017015">
    <property type="protein sequence ID" value="AOG60280.1"/>
    <property type="molecule type" value="Genomic_DNA"/>
</dbReference>
<dbReference type="Pfam" id="PF12002">
    <property type="entry name" value="MgsA_C"/>
    <property type="match status" value="1"/>
</dbReference>
<organism evidence="5 6">
    <name type="scientific">Spiroplasma helicoides</name>
    <dbReference type="NCBI Taxonomy" id="216938"/>
    <lineage>
        <taxon>Bacteria</taxon>
        <taxon>Bacillati</taxon>
        <taxon>Mycoplasmatota</taxon>
        <taxon>Mollicutes</taxon>
        <taxon>Entomoplasmatales</taxon>
        <taxon>Spiroplasmataceae</taxon>
        <taxon>Spiroplasma</taxon>
    </lineage>
</organism>
<dbReference type="FunFam" id="1.10.3710.10:FF:000003">
    <property type="entry name" value="ATPase, AAA family protein"/>
    <property type="match status" value="1"/>
</dbReference>
<dbReference type="GO" id="GO:0008047">
    <property type="term" value="F:enzyme activator activity"/>
    <property type="evidence" value="ECO:0007669"/>
    <property type="project" value="TreeGrafter"/>
</dbReference>
<keyword evidence="6" id="KW-1185">Reference proteome</keyword>
<dbReference type="SMART" id="SM00382">
    <property type="entry name" value="AAA"/>
    <property type="match status" value="1"/>
</dbReference>
<evidence type="ECO:0000313" key="6">
    <source>
        <dbReference type="Proteomes" id="UP000094378"/>
    </source>
</evidence>
<dbReference type="RefSeq" id="WP_069116085.1">
    <property type="nucleotide sequence ID" value="NZ_CP017015.1"/>
</dbReference>
<protein>
    <submittedName>
        <fullName evidence="5">Recombination factor protein RarA</fullName>
    </submittedName>
</protein>
<dbReference type="STRING" id="216938.SHELI_v1c03250"/>
<dbReference type="GO" id="GO:0016887">
    <property type="term" value="F:ATP hydrolysis activity"/>
    <property type="evidence" value="ECO:0007669"/>
    <property type="project" value="InterPro"/>
</dbReference>
<comment type="similarity">
    <text evidence="1">Belongs to the AAA ATPase family. RarA/MGS1/WRNIP1 subfamily.</text>
</comment>
<dbReference type="PATRIC" id="fig|216938.3.peg.327"/>
<dbReference type="PANTHER" id="PTHR13779:SF7">
    <property type="entry name" value="ATPASE WRNIP1"/>
    <property type="match status" value="1"/>
</dbReference>
<dbReference type="AlphaFoldDB" id="A0A1B3SK27"/>
<dbReference type="GO" id="GO:0005524">
    <property type="term" value="F:ATP binding"/>
    <property type="evidence" value="ECO:0007669"/>
    <property type="project" value="UniProtKB-KW"/>
</dbReference>
<dbReference type="InterPro" id="IPR008921">
    <property type="entry name" value="DNA_pol3_clamp-load_cplx_C"/>
</dbReference>
<evidence type="ECO:0000256" key="1">
    <source>
        <dbReference type="ARBA" id="ARBA00008959"/>
    </source>
</evidence>
<name>A0A1B3SK27_9MOLU</name>
<dbReference type="Gene3D" id="1.10.8.60">
    <property type="match status" value="1"/>
</dbReference>
<dbReference type="GO" id="GO:0000731">
    <property type="term" value="P:DNA synthesis involved in DNA repair"/>
    <property type="evidence" value="ECO:0007669"/>
    <property type="project" value="TreeGrafter"/>
</dbReference>
<sequence length="410" mass="47307">MNDSLSFLLRPKKICDIVGQEHLLSNNGILQKMIEKKFLANLIFYGPPGIGKTSLAIAIANEFELEYFQFNASKDKKEMLTEIIKNKKEKCILIIDEIHRMNRNIQDYLLEFLEKREIIIFITTTENPYFVINPAIRSRCTLLQLKEISVEEMKSGIINIIKKNNFKIKFDNNALEMMCRFSNGDLRVALNGLEILINLYSDNLITDDIVKNIYNQTYFKGTGDGDEFHNLKSAFQKSIRGSDVNASLHYWARLMAIGDYEIIMRRMQVIAYEDIGLANPAIAQRVILACQSFREIGMPEGIKILGMAVIEMALSEKSNSSYLAISSAIEDVKSGIQPDMPNYLKDNHYLSAKKLGVEGYIYPHDYNNGWIDQQYLPDQIKDKVYFHFNPHSAYEKKLKEIFERFTKKKI</sequence>
<dbReference type="PANTHER" id="PTHR13779">
    <property type="entry name" value="WERNER HELICASE-INTERACTING PROTEIN 1 FAMILY MEMBER"/>
    <property type="match status" value="1"/>
</dbReference>
<dbReference type="Gene3D" id="1.10.3710.10">
    <property type="entry name" value="DNA polymerase III clamp loader subunits, C-terminal domain"/>
    <property type="match status" value="1"/>
</dbReference>
<dbReference type="OrthoDB" id="9778364at2"/>
<evidence type="ECO:0000313" key="5">
    <source>
        <dbReference type="EMBL" id="AOG60280.1"/>
    </source>
</evidence>
<dbReference type="GO" id="GO:0006261">
    <property type="term" value="P:DNA-templated DNA replication"/>
    <property type="evidence" value="ECO:0007669"/>
    <property type="project" value="TreeGrafter"/>
</dbReference>
<dbReference type="CDD" id="cd00009">
    <property type="entry name" value="AAA"/>
    <property type="match status" value="1"/>
</dbReference>
<evidence type="ECO:0000256" key="2">
    <source>
        <dbReference type="ARBA" id="ARBA00022741"/>
    </source>
</evidence>
<keyword evidence="3" id="KW-0067">ATP-binding</keyword>
<dbReference type="Gene3D" id="3.40.50.300">
    <property type="entry name" value="P-loop containing nucleotide triphosphate hydrolases"/>
    <property type="match status" value="1"/>
</dbReference>
<feature type="domain" description="AAA+ ATPase" evidence="4">
    <location>
        <begin position="38"/>
        <end position="152"/>
    </location>
</feature>
<dbReference type="InterPro" id="IPR051314">
    <property type="entry name" value="AAA_ATPase_RarA/MGS1/WRNIP1"/>
</dbReference>
<accession>A0A1B3SK27</accession>
<dbReference type="KEGG" id="shj:SHELI_v1c03250"/>
<dbReference type="InterPro" id="IPR027417">
    <property type="entry name" value="P-loop_NTPase"/>
</dbReference>
<dbReference type="GO" id="GO:0017116">
    <property type="term" value="F:single-stranded DNA helicase activity"/>
    <property type="evidence" value="ECO:0007669"/>
    <property type="project" value="TreeGrafter"/>
</dbReference>
<dbReference type="InterPro" id="IPR021886">
    <property type="entry name" value="MgsA_C"/>
</dbReference>
<gene>
    <name evidence="5" type="primary">rarA</name>
    <name evidence="5" type="ORF">SHELI_v1c03250</name>
</gene>
<dbReference type="InterPro" id="IPR003593">
    <property type="entry name" value="AAA+_ATPase"/>
</dbReference>
<dbReference type="GO" id="GO:0003677">
    <property type="term" value="F:DNA binding"/>
    <property type="evidence" value="ECO:0007669"/>
    <property type="project" value="InterPro"/>
</dbReference>
<dbReference type="SUPFAM" id="SSF48019">
    <property type="entry name" value="post-AAA+ oligomerization domain-like"/>
    <property type="match status" value="1"/>
</dbReference>